<reference evidence="1 2" key="1">
    <citation type="submission" date="2014-01" db="EMBL/GenBank/DDBJ databases">
        <title>Genome sequence determination for a cystic fibrosis isolate, Inquilinus limosus.</title>
        <authorList>
            <person name="Pino M."/>
            <person name="Di Conza J."/>
            <person name="Gutkind G."/>
        </authorList>
    </citation>
    <scope>NUCLEOTIDE SEQUENCE [LARGE SCALE GENOMIC DNA]</scope>
    <source>
        <strain evidence="1 2">MP06</strain>
    </source>
</reference>
<name>A0A0A0DDM1_9PROT</name>
<dbReference type="EMBL" id="JANX01000004">
    <property type="protein sequence ID" value="KGM35978.1"/>
    <property type="molecule type" value="Genomic_DNA"/>
</dbReference>
<dbReference type="Proteomes" id="UP000029995">
    <property type="component" value="Unassembled WGS sequence"/>
</dbReference>
<evidence type="ECO:0008006" key="3">
    <source>
        <dbReference type="Google" id="ProtNLM"/>
    </source>
</evidence>
<evidence type="ECO:0000313" key="1">
    <source>
        <dbReference type="EMBL" id="KGM35978.1"/>
    </source>
</evidence>
<organism evidence="1 2">
    <name type="scientific">Inquilinus limosus MP06</name>
    <dbReference type="NCBI Taxonomy" id="1398085"/>
    <lineage>
        <taxon>Bacteria</taxon>
        <taxon>Pseudomonadati</taxon>
        <taxon>Pseudomonadota</taxon>
        <taxon>Alphaproteobacteria</taxon>
        <taxon>Rhodospirillales</taxon>
        <taxon>Rhodospirillaceae</taxon>
        <taxon>Inquilinus</taxon>
    </lineage>
</organism>
<comment type="caution">
    <text evidence="1">The sequence shown here is derived from an EMBL/GenBank/DDBJ whole genome shotgun (WGS) entry which is preliminary data.</text>
</comment>
<evidence type="ECO:0000313" key="2">
    <source>
        <dbReference type="Proteomes" id="UP000029995"/>
    </source>
</evidence>
<dbReference type="AlphaFoldDB" id="A0A0A0DDM1"/>
<sequence>MALVAAICALSLWGMRHGLSEWRESELLRYQIEKIDDTPKVDILLVGDSSLGNSIDARDWSRRLGLSVVSVPLVGTYGFEGTLNMLRRAVRETRPRVVVVMQTLDMMRRKPSWPGALYTAETLGDLADVPPREMLSSLATWDIPAGMLQAAVTGEPIDPAIARIDYVPQNPARFGGPLYPRTYEPGAVRRDAAASLRRIGDFCRDQSLTCLYASGPYLNPQCRESRGYAAAIADVARQAGLIPVDGTPVCMPRSDVGDSEDHVIPSRRPQYSEIHRALVMAAIERTGVGLRRRPMSGPGT</sequence>
<proteinExistence type="predicted"/>
<gene>
    <name evidence="1" type="ORF">P409_01350</name>
</gene>
<accession>A0A0A0DDM1</accession>
<protein>
    <recommendedName>
        <fullName evidence="3">SGNH hydrolase-type esterase domain-containing protein</fullName>
    </recommendedName>
</protein>